<name>A0A1Z3N9D7_BDEBC</name>
<keyword evidence="5 7" id="KW-0418">Kinase</keyword>
<dbReference type="Proteomes" id="UP000197003">
    <property type="component" value="Chromosome"/>
</dbReference>
<dbReference type="EC" id="2.7.1.48" evidence="2"/>
<evidence type="ECO:0000313" key="7">
    <source>
        <dbReference type="EMBL" id="ASD64088.1"/>
    </source>
</evidence>
<keyword evidence="4" id="KW-0547">Nucleotide-binding</keyword>
<dbReference type="InterPro" id="IPR000764">
    <property type="entry name" value="Uridine_kinase-like"/>
</dbReference>
<dbReference type="PRINTS" id="PR00988">
    <property type="entry name" value="URIDINKINASE"/>
</dbReference>
<organism evidence="7 8">
    <name type="scientific">Bdellovibrio bacteriovorus</name>
    <dbReference type="NCBI Taxonomy" id="959"/>
    <lineage>
        <taxon>Bacteria</taxon>
        <taxon>Pseudomonadati</taxon>
        <taxon>Bdellovibrionota</taxon>
        <taxon>Bdellovibrionia</taxon>
        <taxon>Bdellovibrionales</taxon>
        <taxon>Pseudobdellovibrionaceae</taxon>
        <taxon>Bdellovibrio</taxon>
    </lineage>
</organism>
<reference evidence="7 8" key="1">
    <citation type="submission" date="2017-04" db="EMBL/GenBank/DDBJ databases">
        <title>Whole genome sequence of Bdellovibrio bacteriovorus strain SSB218315.</title>
        <authorList>
            <person name="Oyedara O."/>
            <person name="Rodriguez-Perez M.A."/>
        </authorList>
    </citation>
    <scope>NUCLEOTIDE SEQUENCE [LARGE SCALE GENOMIC DNA]</scope>
    <source>
        <strain evidence="7 8">SSB218315</strain>
    </source>
</reference>
<keyword evidence="3" id="KW-0808">Transferase</keyword>
<dbReference type="CDD" id="cd02023">
    <property type="entry name" value="UMPK"/>
    <property type="match status" value="1"/>
</dbReference>
<evidence type="ECO:0000256" key="5">
    <source>
        <dbReference type="ARBA" id="ARBA00022777"/>
    </source>
</evidence>
<evidence type="ECO:0000313" key="8">
    <source>
        <dbReference type="Proteomes" id="UP000197003"/>
    </source>
</evidence>
<evidence type="ECO:0000256" key="2">
    <source>
        <dbReference type="ARBA" id="ARBA00012137"/>
    </source>
</evidence>
<dbReference type="NCBIfam" id="NF004018">
    <property type="entry name" value="PRK05480.1"/>
    <property type="match status" value="1"/>
</dbReference>
<dbReference type="InterPro" id="IPR027417">
    <property type="entry name" value="P-loop_NTPase"/>
</dbReference>
<proteinExistence type="predicted"/>
<protein>
    <recommendedName>
        <fullName evidence="2">uridine/cytidine kinase</fullName>
        <ecNumber evidence="2">2.7.1.48</ecNumber>
    </recommendedName>
</protein>
<dbReference type="GO" id="GO:0044206">
    <property type="term" value="P:UMP salvage"/>
    <property type="evidence" value="ECO:0007669"/>
    <property type="project" value="UniProtKB-UniPathway"/>
</dbReference>
<feature type="domain" description="Phosphoribulokinase/uridine kinase" evidence="6">
    <location>
        <begin position="6"/>
        <end position="185"/>
    </location>
</feature>
<dbReference type="Gene3D" id="3.40.50.300">
    <property type="entry name" value="P-loop containing nucleotide triphosphate hydrolases"/>
    <property type="match status" value="1"/>
</dbReference>
<accession>A0A1Z3N9D7</accession>
<evidence type="ECO:0000256" key="1">
    <source>
        <dbReference type="ARBA" id="ARBA00004690"/>
    </source>
</evidence>
<dbReference type="UniPathway" id="UPA00574">
    <property type="reaction ID" value="UER00637"/>
</dbReference>
<gene>
    <name evidence="7" type="ORF">B9G79_11185</name>
</gene>
<dbReference type="OrthoDB" id="5291535at2"/>
<dbReference type="AlphaFoldDB" id="A0A1Z3N9D7"/>
<dbReference type="SUPFAM" id="SSF52540">
    <property type="entry name" value="P-loop containing nucleoside triphosphate hydrolases"/>
    <property type="match status" value="1"/>
</dbReference>
<evidence type="ECO:0000256" key="4">
    <source>
        <dbReference type="ARBA" id="ARBA00022741"/>
    </source>
</evidence>
<sequence length="207" mass="23668">MSRPHIIGVAGGSGSGKTYFAKELQKMLGSENCSILYQDNYYIDQSARFDGDGGSVNFDHPQALDFTLLARGLQTLKMGQPLHVPIYDFVTHSRKSETLLERPKRVIIVDGILILHSQEVRAELDEAVFFDTPEDLRFQRRLHRDVHERGRTPEGVKKQFELQVRPMHDEFVEPSKRHAQTIVTDCGDYHAVLSRISQRLQNTLPVR</sequence>
<dbReference type="GO" id="GO:0004849">
    <property type="term" value="F:uridine kinase activity"/>
    <property type="evidence" value="ECO:0007669"/>
    <property type="project" value="UniProtKB-EC"/>
</dbReference>
<evidence type="ECO:0000259" key="6">
    <source>
        <dbReference type="Pfam" id="PF00485"/>
    </source>
</evidence>
<dbReference type="PANTHER" id="PTHR10285">
    <property type="entry name" value="URIDINE KINASE"/>
    <property type="match status" value="1"/>
</dbReference>
<dbReference type="EMBL" id="CP020946">
    <property type="protein sequence ID" value="ASD64088.1"/>
    <property type="molecule type" value="Genomic_DNA"/>
</dbReference>
<dbReference type="Pfam" id="PF00485">
    <property type="entry name" value="PRK"/>
    <property type="match status" value="1"/>
</dbReference>
<evidence type="ECO:0000256" key="3">
    <source>
        <dbReference type="ARBA" id="ARBA00022679"/>
    </source>
</evidence>
<dbReference type="RefSeq" id="WP_088565572.1">
    <property type="nucleotide sequence ID" value="NZ_CP020946.1"/>
</dbReference>
<dbReference type="InterPro" id="IPR006083">
    <property type="entry name" value="PRK/URK"/>
</dbReference>
<dbReference type="GO" id="GO:0005524">
    <property type="term" value="F:ATP binding"/>
    <property type="evidence" value="ECO:0007669"/>
    <property type="project" value="InterPro"/>
</dbReference>
<comment type="pathway">
    <text evidence="1">Pyrimidine metabolism; UMP biosynthesis via salvage pathway; UMP from uridine: step 1/1.</text>
</comment>